<keyword evidence="11" id="KW-1185">Reference proteome</keyword>
<dbReference type="GO" id="GO:0016301">
    <property type="term" value="F:kinase activity"/>
    <property type="evidence" value="ECO:0007669"/>
    <property type="project" value="UniProtKB-KW"/>
</dbReference>
<name>A0A7H0H553_9ACTN</name>
<accession>A0A7H0H553</accession>
<evidence type="ECO:0000313" key="11">
    <source>
        <dbReference type="Proteomes" id="UP000516117"/>
    </source>
</evidence>
<protein>
    <submittedName>
        <fullName evidence="10">NAD(+)/NADH kinase</fullName>
    </submittedName>
</protein>
<keyword evidence="6" id="KW-0067">ATP-binding</keyword>
<dbReference type="Gene3D" id="3.40.50.10330">
    <property type="entry name" value="Probable inorganic polyphosphate/atp-NAD kinase, domain 1"/>
    <property type="match status" value="1"/>
</dbReference>
<proteinExistence type="inferred from homology"/>
<keyword evidence="4" id="KW-0547">Nucleotide-binding</keyword>
<dbReference type="InterPro" id="IPR016064">
    <property type="entry name" value="NAD/diacylglycerol_kinase_sf"/>
</dbReference>
<dbReference type="Proteomes" id="UP000516117">
    <property type="component" value="Chromosome"/>
</dbReference>
<feature type="domain" description="DAGKc" evidence="9">
    <location>
        <begin position="1"/>
        <end position="132"/>
    </location>
</feature>
<evidence type="ECO:0000259" key="9">
    <source>
        <dbReference type="PROSITE" id="PS50146"/>
    </source>
</evidence>
<dbReference type="EMBL" id="CP060789">
    <property type="protein sequence ID" value="QNP55669.1"/>
    <property type="molecule type" value="Genomic_DNA"/>
</dbReference>
<keyword evidence="3" id="KW-0808">Transferase</keyword>
<evidence type="ECO:0000256" key="4">
    <source>
        <dbReference type="ARBA" id="ARBA00022741"/>
    </source>
</evidence>
<dbReference type="InterPro" id="IPR017438">
    <property type="entry name" value="ATP-NAD_kinase_N"/>
</dbReference>
<organism evidence="10 11">
    <name type="scientific">Tessaracoccus defluvii</name>
    <dbReference type="NCBI Taxonomy" id="1285901"/>
    <lineage>
        <taxon>Bacteria</taxon>
        <taxon>Bacillati</taxon>
        <taxon>Actinomycetota</taxon>
        <taxon>Actinomycetes</taxon>
        <taxon>Propionibacteriales</taxon>
        <taxon>Propionibacteriaceae</taxon>
        <taxon>Tessaracoccus</taxon>
    </lineage>
</organism>
<comment type="cofactor">
    <cofactor evidence="1">
        <name>Mg(2+)</name>
        <dbReference type="ChEBI" id="CHEBI:18420"/>
    </cofactor>
</comment>
<evidence type="ECO:0000256" key="3">
    <source>
        <dbReference type="ARBA" id="ARBA00022679"/>
    </source>
</evidence>
<evidence type="ECO:0000256" key="8">
    <source>
        <dbReference type="ARBA" id="ARBA00023264"/>
    </source>
</evidence>
<dbReference type="KEGG" id="tdf:H9L22_16185"/>
<dbReference type="AlphaFoldDB" id="A0A7H0H553"/>
<dbReference type="Pfam" id="PF19279">
    <property type="entry name" value="YegS_C"/>
    <property type="match status" value="1"/>
</dbReference>
<dbReference type="Gene3D" id="2.60.200.40">
    <property type="match status" value="1"/>
</dbReference>
<comment type="similarity">
    <text evidence="2">Belongs to the diacylglycerol/lipid kinase family.</text>
</comment>
<evidence type="ECO:0000256" key="6">
    <source>
        <dbReference type="ARBA" id="ARBA00022840"/>
    </source>
</evidence>
<evidence type="ECO:0000256" key="7">
    <source>
        <dbReference type="ARBA" id="ARBA00023209"/>
    </source>
</evidence>
<sequence length="323" mass="34786">MSIAAVIYNPTKVSRERLAELVTPAEQAAGWDPGIWLETTEEETGAGLATEAVRRGAAVVLAAGGDGTIRAVAQGLRGSGVPLAVLPHGTGNLLARNLNLALDDLPGAVAAAFDGVTRPVDVAVARLLRLEGTAEEHVFVVMAGMGLDAQIMSTTDERLKRRVGMLAYVKAGAEALLRDRRMRVSYQFDDDSFGSARLHTVLIGNCGSIGGNVMLMPDALVDDGILDILAVRPQGLFGWVRVAWRVLVDNAFVRKMLPGRESRTDRTREFLYRQAERVQLRLRGPEEIELDGDHLGEVVEVEIAVDPGALLVRMPAGWEPQAP</sequence>
<dbReference type="Pfam" id="PF00781">
    <property type="entry name" value="DAGK_cat"/>
    <property type="match status" value="1"/>
</dbReference>
<dbReference type="RefSeq" id="WP_187720798.1">
    <property type="nucleotide sequence ID" value="NZ_BAABBL010000005.1"/>
</dbReference>
<dbReference type="InterPro" id="IPR050187">
    <property type="entry name" value="Lipid_Phosphate_FormReg"/>
</dbReference>
<evidence type="ECO:0000256" key="1">
    <source>
        <dbReference type="ARBA" id="ARBA00001946"/>
    </source>
</evidence>
<keyword evidence="7" id="KW-0443">Lipid metabolism</keyword>
<dbReference type="InterPro" id="IPR001206">
    <property type="entry name" value="Diacylglycerol_kinase_cat_dom"/>
</dbReference>
<dbReference type="InterPro" id="IPR045540">
    <property type="entry name" value="YegS/DAGK_C"/>
</dbReference>
<keyword evidence="5 10" id="KW-0418">Kinase</keyword>
<keyword evidence="8" id="KW-1208">Phospholipid metabolism</keyword>
<keyword evidence="7" id="KW-0594">Phospholipid biosynthesis</keyword>
<dbReference type="GO" id="GO:0005524">
    <property type="term" value="F:ATP binding"/>
    <property type="evidence" value="ECO:0007669"/>
    <property type="project" value="UniProtKB-KW"/>
</dbReference>
<dbReference type="SUPFAM" id="SSF111331">
    <property type="entry name" value="NAD kinase/diacylglycerol kinase-like"/>
    <property type="match status" value="1"/>
</dbReference>
<evidence type="ECO:0000313" key="10">
    <source>
        <dbReference type="EMBL" id="QNP55669.1"/>
    </source>
</evidence>
<dbReference type="GO" id="GO:0008654">
    <property type="term" value="P:phospholipid biosynthetic process"/>
    <property type="evidence" value="ECO:0007669"/>
    <property type="project" value="UniProtKB-KW"/>
</dbReference>
<dbReference type="PANTHER" id="PTHR12358">
    <property type="entry name" value="SPHINGOSINE KINASE"/>
    <property type="match status" value="1"/>
</dbReference>
<gene>
    <name evidence="10" type="ORF">H9L22_16185</name>
</gene>
<evidence type="ECO:0000256" key="5">
    <source>
        <dbReference type="ARBA" id="ARBA00022777"/>
    </source>
</evidence>
<dbReference type="PROSITE" id="PS50146">
    <property type="entry name" value="DAGK"/>
    <property type="match status" value="1"/>
</dbReference>
<dbReference type="PANTHER" id="PTHR12358:SF106">
    <property type="entry name" value="LIPID KINASE YEGS"/>
    <property type="match status" value="1"/>
</dbReference>
<keyword evidence="7" id="KW-0444">Lipid biosynthesis</keyword>
<reference evidence="10 11" key="1">
    <citation type="submission" date="2020-08" db="EMBL/GenBank/DDBJ databases">
        <title>Genome sequence of Tessaracoccus defluvii JCM 17540T.</title>
        <authorList>
            <person name="Hyun D.-W."/>
            <person name="Bae J.-W."/>
        </authorList>
    </citation>
    <scope>NUCLEOTIDE SEQUENCE [LARGE SCALE GENOMIC DNA]</scope>
    <source>
        <strain evidence="10 11">JCM 17540</strain>
    </source>
</reference>
<dbReference type="GO" id="GO:0005886">
    <property type="term" value="C:plasma membrane"/>
    <property type="evidence" value="ECO:0007669"/>
    <property type="project" value="TreeGrafter"/>
</dbReference>
<evidence type="ECO:0000256" key="2">
    <source>
        <dbReference type="ARBA" id="ARBA00005983"/>
    </source>
</evidence>